<keyword evidence="2" id="KW-0560">Oxidoreductase</keyword>
<dbReference type="Pfam" id="PF05721">
    <property type="entry name" value="PhyH"/>
    <property type="match status" value="1"/>
</dbReference>
<protein>
    <submittedName>
        <fullName evidence="2">Phytanoyl-CoA dioxygenase</fullName>
    </submittedName>
</protein>
<dbReference type="PANTHER" id="PTHR20883:SF48">
    <property type="entry name" value="ECTOINE DIOXYGENASE"/>
    <property type="match status" value="1"/>
</dbReference>
<keyword evidence="3" id="KW-1185">Reference proteome</keyword>
<gene>
    <name evidence="2" type="ORF">GR702_21955</name>
</gene>
<sequence>MEGMPINRPDAVDLDTLSIVPRREFEICNDLLDDHAALEAFYQENGYLFFRGVLDPQSVKEARNSMLAVAADEFGLVEKGDPQARWSGKAYPPQSEEKPCFSGISKKLVENPRNQDLLTKILGERPSMVPIVQYRLYPPNGPVTMVHQDGFYSPGIQDYKPLWIPLVPCPREVGGLMIAIGQNKSGYFHNVGKEAPFPIPADAIDPDSWATMDYEPGDLLVVHPCTPHGGTPNTSDRLRVTFDTRVQSARAPSTFEAVVEAVTPNRVTLNSPDANVGTVTLAVDPQTFLRTRGPGVRETFEEFAQVTEPGMRLVVVREGDRAAMLRMGSRP</sequence>
<reference evidence="2 3" key="1">
    <citation type="submission" date="2019-12" db="EMBL/GenBank/DDBJ databases">
        <authorList>
            <person name="Feng G."/>
            <person name="Zhu H."/>
        </authorList>
    </citation>
    <scope>NUCLEOTIDE SEQUENCE [LARGE SCALE GENOMIC DNA]</scope>
    <source>
        <strain evidence="2 3">FGD1</strain>
    </source>
</reference>
<dbReference type="SUPFAM" id="SSF51197">
    <property type="entry name" value="Clavaminate synthase-like"/>
    <property type="match status" value="1"/>
</dbReference>
<accession>A0A7X4GKK3</accession>
<dbReference type="EMBL" id="WVTD01000058">
    <property type="protein sequence ID" value="MYM00396.1"/>
    <property type="molecule type" value="Genomic_DNA"/>
</dbReference>
<dbReference type="PANTHER" id="PTHR20883">
    <property type="entry name" value="PHYTANOYL-COA DIOXYGENASE DOMAIN CONTAINING 1"/>
    <property type="match status" value="1"/>
</dbReference>
<name>A0A7X4GKK3_9SPHN</name>
<evidence type="ECO:0000256" key="1">
    <source>
        <dbReference type="ARBA" id="ARBA00001954"/>
    </source>
</evidence>
<comment type="caution">
    <text evidence="2">The sequence shown here is derived from an EMBL/GenBank/DDBJ whole genome shotgun (WGS) entry which is preliminary data.</text>
</comment>
<dbReference type="Gene3D" id="2.60.120.620">
    <property type="entry name" value="q2cbj1_9rhob like domain"/>
    <property type="match status" value="1"/>
</dbReference>
<comment type="cofactor">
    <cofactor evidence="1">
        <name>Fe(2+)</name>
        <dbReference type="ChEBI" id="CHEBI:29033"/>
    </cofactor>
</comment>
<dbReference type="GO" id="GO:0005506">
    <property type="term" value="F:iron ion binding"/>
    <property type="evidence" value="ECO:0007669"/>
    <property type="project" value="UniProtKB-ARBA"/>
</dbReference>
<evidence type="ECO:0000313" key="3">
    <source>
        <dbReference type="Proteomes" id="UP000465810"/>
    </source>
</evidence>
<dbReference type="GO" id="GO:0016706">
    <property type="term" value="F:2-oxoglutarate-dependent dioxygenase activity"/>
    <property type="evidence" value="ECO:0007669"/>
    <property type="project" value="UniProtKB-ARBA"/>
</dbReference>
<dbReference type="AlphaFoldDB" id="A0A7X4GKK3"/>
<keyword evidence="2" id="KW-0223">Dioxygenase</keyword>
<organism evidence="2 3">
    <name type="scientific">Novosphingobium silvae</name>
    <dbReference type="NCBI Taxonomy" id="2692619"/>
    <lineage>
        <taxon>Bacteria</taxon>
        <taxon>Pseudomonadati</taxon>
        <taxon>Pseudomonadota</taxon>
        <taxon>Alphaproteobacteria</taxon>
        <taxon>Sphingomonadales</taxon>
        <taxon>Sphingomonadaceae</taxon>
        <taxon>Novosphingobium</taxon>
    </lineage>
</organism>
<dbReference type="InterPro" id="IPR008775">
    <property type="entry name" value="Phytyl_CoA_dOase-like"/>
</dbReference>
<evidence type="ECO:0000313" key="2">
    <source>
        <dbReference type="EMBL" id="MYM00396.1"/>
    </source>
</evidence>
<proteinExistence type="predicted"/>
<dbReference type="Proteomes" id="UP000465810">
    <property type="component" value="Unassembled WGS sequence"/>
</dbReference>